<dbReference type="EMBL" id="CAJHNH020002499">
    <property type="protein sequence ID" value="CAG5126925.1"/>
    <property type="molecule type" value="Genomic_DNA"/>
</dbReference>
<dbReference type="InterPro" id="IPR002048">
    <property type="entry name" value="EF_hand_dom"/>
</dbReference>
<dbReference type="GO" id="GO:0005783">
    <property type="term" value="C:endoplasmic reticulum"/>
    <property type="evidence" value="ECO:0007669"/>
    <property type="project" value="TreeGrafter"/>
</dbReference>
<protein>
    <recommendedName>
        <fullName evidence="16">EF-hand domain-containing protein</fullName>
    </recommendedName>
</protein>
<feature type="transmembrane region" description="Helical" evidence="15">
    <location>
        <begin position="46"/>
        <end position="66"/>
    </location>
</feature>
<dbReference type="PANTHER" id="PTHR23063">
    <property type="entry name" value="PHOSPHOLIPID ACYLTRANSFERASE"/>
    <property type="match status" value="1"/>
</dbReference>
<dbReference type="InterPro" id="IPR045252">
    <property type="entry name" value="LPCAT1-like"/>
</dbReference>
<dbReference type="CDD" id="cd07991">
    <property type="entry name" value="LPLAT_LPCAT1-like"/>
    <property type="match status" value="1"/>
</dbReference>
<keyword evidence="8 15" id="KW-1133">Transmembrane helix</keyword>
<comment type="pathway">
    <text evidence="14">Phospholipid metabolism.</text>
</comment>
<gene>
    <name evidence="17" type="ORF">CUNI_LOCUS12483</name>
</gene>
<dbReference type="GO" id="GO:0008654">
    <property type="term" value="P:phospholipid biosynthetic process"/>
    <property type="evidence" value="ECO:0007669"/>
    <property type="project" value="UniProtKB-KW"/>
</dbReference>
<keyword evidence="9" id="KW-0443">Lipid metabolism</keyword>
<dbReference type="Gene3D" id="1.10.238.10">
    <property type="entry name" value="EF-hand"/>
    <property type="match status" value="1"/>
</dbReference>
<comment type="similarity">
    <text evidence="3">Belongs to the 1-acyl-sn-glycerol-3-phosphate acyltransferase family.</text>
</comment>
<sequence>MRGNAKMSRNRSVSDAPNPFVHELKLTFLDKLQVAVMSVTVAPIRLIFVVLFLLMVWPIVALAVAFRSEEDRLKPVSGWRLLLRPVVLFLCRAVFFAGGFYWVTVKGKQASSKEAPILLVAPHSSFFDALPVVFLGLTSLVAKASTHQILLFGTLIEFSQPVLVKREDPNSRINTIKEIQRRGQAQGQWPQIIIFPEGTCTNRSCLISFKQGAFYPGVPVQPVCVRYPNRLDTITWTWDGPGAFTQLWLTLCQFYNRCEIEYLPVYSPNEAEKADPKLFANNVRDAMARCLQCPVTDHTYDDLRPARTSTKPVLAKLKELENLHSKLGLSADQMQNLLDKVGVVTDSKTGKEKATEVTFEEFSICLDLPKSDTLQRVFDLYDTNASGMIDLREYIIGLSLVTASTSNDSTIQLAFQ</sequence>
<keyword evidence="6 15" id="KW-0812">Transmembrane</keyword>
<dbReference type="InterPro" id="IPR002123">
    <property type="entry name" value="Plipid/glycerol_acylTrfase"/>
</dbReference>
<evidence type="ECO:0000256" key="4">
    <source>
        <dbReference type="ARBA" id="ARBA00022516"/>
    </source>
</evidence>
<keyword evidence="10 15" id="KW-0472">Membrane</keyword>
<evidence type="ECO:0000313" key="17">
    <source>
        <dbReference type="EMBL" id="CAG5126925.1"/>
    </source>
</evidence>
<keyword evidence="7" id="KW-0106">Calcium</keyword>
<evidence type="ECO:0000256" key="3">
    <source>
        <dbReference type="ARBA" id="ARBA00008655"/>
    </source>
</evidence>
<dbReference type="SUPFAM" id="SSF69593">
    <property type="entry name" value="Glycerol-3-phosphate (1)-acyltransferase"/>
    <property type="match status" value="1"/>
</dbReference>
<proteinExistence type="inferred from homology"/>
<evidence type="ECO:0000256" key="14">
    <source>
        <dbReference type="ARBA" id="ARBA00025707"/>
    </source>
</evidence>
<feature type="non-terminal residue" evidence="17">
    <location>
        <position position="416"/>
    </location>
</feature>
<evidence type="ECO:0000256" key="8">
    <source>
        <dbReference type="ARBA" id="ARBA00022989"/>
    </source>
</evidence>
<evidence type="ECO:0000256" key="11">
    <source>
        <dbReference type="ARBA" id="ARBA00023209"/>
    </source>
</evidence>
<dbReference type="PANTHER" id="PTHR23063:SF52">
    <property type="entry name" value="LYSOPHOSPHATIDYLCHOLINE ACYLTRANSFERASE"/>
    <property type="match status" value="1"/>
</dbReference>
<evidence type="ECO:0000256" key="10">
    <source>
        <dbReference type="ARBA" id="ARBA00023136"/>
    </source>
</evidence>
<evidence type="ECO:0000256" key="1">
    <source>
        <dbReference type="ARBA" id="ARBA00004370"/>
    </source>
</evidence>
<dbReference type="SMART" id="SM00563">
    <property type="entry name" value="PlsC"/>
    <property type="match status" value="1"/>
</dbReference>
<dbReference type="OrthoDB" id="272512at2759"/>
<dbReference type="GO" id="GO:0005509">
    <property type="term" value="F:calcium ion binding"/>
    <property type="evidence" value="ECO:0007669"/>
    <property type="project" value="InterPro"/>
</dbReference>
<comment type="pathway">
    <text evidence="2">Lipid metabolism; phospholipid metabolism.</text>
</comment>
<dbReference type="GO" id="GO:0008374">
    <property type="term" value="F:O-acyltransferase activity"/>
    <property type="evidence" value="ECO:0007669"/>
    <property type="project" value="InterPro"/>
</dbReference>
<accession>A0A8S3ZG31</accession>
<keyword evidence="5" id="KW-0808">Transferase</keyword>
<feature type="transmembrane region" description="Helical" evidence="15">
    <location>
        <begin position="86"/>
        <end position="105"/>
    </location>
</feature>
<evidence type="ECO:0000256" key="13">
    <source>
        <dbReference type="ARBA" id="ARBA00023315"/>
    </source>
</evidence>
<keyword evidence="4" id="KW-0444">Lipid biosynthesis</keyword>
<dbReference type="PROSITE" id="PS50222">
    <property type="entry name" value="EF_HAND_2"/>
    <property type="match status" value="1"/>
</dbReference>
<dbReference type="GO" id="GO:0016020">
    <property type="term" value="C:membrane"/>
    <property type="evidence" value="ECO:0007669"/>
    <property type="project" value="UniProtKB-SubCell"/>
</dbReference>
<dbReference type="PROSITE" id="PS00018">
    <property type="entry name" value="EF_HAND_1"/>
    <property type="match status" value="1"/>
</dbReference>
<keyword evidence="12" id="KW-1208">Phospholipid metabolism</keyword>
<organism evidence="17 18">
    <name type="scientific">Candidula unifasciata</name>
    <dbReference type="NCBI Taxonomy" id="100452"/>
    <lineage>
        <taxon>Eukaryota</taxon>
        <taxon>Metazoa</taxon>
        <taxon>Spiralia</taxon>
        <taxon>Lophotrochozoa</taxon>
        <taxon>Mollusca</taxon>
        <taxon>Gastropoda</taxon>
        <taxon>Heterobranchia</taxon>
        <taxon>Euthyneura</taxon>
        <taxon>Panpulmonata</taxon>
        <taxon>Eupulmonata</taxon>
        <taxon>Stylommatophora</taxon>
        <taxon>Helicina</taxon>
        <taxon>Helicoidea</taxon>
        <taxon>Geomitridae</taxon>
        <taxon>Candidula</taxon>
    </lineage>
</organism>
<comment type="caution">
    <text evidence="17">The sequence shown here is derived from an EMBL/GenBank/DDBJ whole genome shotgun (WGS) entry which is preliminary data.</text>
</comment>
<dbReference type="AlphaFoldDB" id="A0A8S3ZG31"/>
<evidence type="ECO:0000256" key="9">
    <source>
        <dbReference type="ARBA" id="ARBA00023098"/>
    </source>
</evidence>
<evidence type="ECO:0000256" key="2">
    <source>
        <dbReference type="ARBA" id="ARBA00005074"/>
    </source>
</evidence>
<dbReference type="InterPro" id="IPR011992">
    <property type="entry name" value="EF-hand-dom_pair"/>
</dbReference>
<evidence type="ECO:0000256" key="6">
    <source>
        <dbReference type="ARBA" id="ARBA00022692"/>
    </source>
</evidence>
<evidence type="ECO:0000256" key="5">
    <source>
        <dbReference type="ARBA" id="ARBA00022679"/>
    </source>
</evidence>
<dbReference type="SUPFAM" id="SSF47473">
    <property type="entry name" value="EF-hand"/>
    <property type="match status" value="1"/>
</dbReference>
<feature type="transmembrane region" description="Helical" evidence="15">
    <location>
        <begin position="117"/>
        <end position="142"/>
    </location>
</feature>
<feature type="domain" description="EF-hand" evidence="16">
    <location>
        <begin position="369"/>
        <end position="404"/>
    </location>
</feature>
<keyword evidence="18" id="KW-1185">Reference proteome</keyword>
<dbReference type="Proteomes" id="UP000678393">
    <property type="component" value="Unassembled WGS sequence"/>
</dbReference>
<reference evidence="17" key="1">
    <citation type="submission" date="2021-04" db="EMBL/GenBank/DDBJ databases">
        <authorList>
            <consortium name="Molecular Ecology Group"/>
        </authorList>
    </citation>
    <scope>NUCLEOTIDE SEQUENCE</scope>
</reference>
<evidence type="ECO:0000313" key="18">
    <source>
        <dbReference type="Proteomes" id="UP000678393"/>
    </source>
</evidence>
<evidence type="ECO:0000259" key="16">
    <source>
        <dbReference type="PROSITE" id="PS50222"/>
    </source>
</evidence>
<name>A0A8S3ZG31_9EUPU</name>
<evidence type="ECO:0000256" key="12">
    <source>
        <dbReference type="ARBA" id="ARBA00023264"/>
    </source>
</evidence>
<dbReference type="InterPro" id="IPR018247">
    <property type="entry name" value="EF_Hand_1_Ca_BS"/>
</dbReference>
<dbReference type="Pfam" id="PF01553">
    <property type="entry name" value="Acyltransferase"/>
    <property type="match status" value="1"/>
</dbReference>
<keyword evidence="11" id="KW-0594">Phospholipid biosynthesis</keyword>
<evidence type="ECO:0000256" key="15">
    <source>
        <dbReference type="SAM" id="Phobius"/>
    </source>
</evidence>
<keyword evidence="13" id="KW-0012">Acyltransferase</keyword>
<dbReference type="GO" id="GO:0042171">
    <property type="term" value="F:lysophosphatidic acid acyltransferase activity"/>
    <property type="evidence" value="ECO:0007669"/>
    <property type="project" value="TreeGrafter"/>
</dbReference>
<evidence type="ECO:0000256" key="7">
    <source>
        <dbReference type="ARBA" id="ARBA00022837"/>
    </source>
</evidence>
<comment type="subcellular location">
    <subcellularLocation>
        <location evidence="1">Membrane</location>
    </subcellularLocation>
</comment>